<evidence type="ECO:0000313" key="2">
    <source>
        <dbReference type="Proteomes" id="UP000077202"/>
    </source>
</evidence>
<dbReference type="AlphaFoldDB" id="A0A176VWH9"/>
<dbReference type="Proteomes" id="UP000077202">
    <property type="component" value="Unassembled WGS sequence"/>
</dbReference>
<protein>
    <submittedName>
        <fullName evidence="1">Uncharacterized protein</fullName>
    </submittedName>
</protein>
<organism evidence="1 2">
    <name type="scientific">Marchantia polymorpha subsp. ruderalis</name>
    <dbReference type="NCBI Taxonomy" id="1480154"/>
    <lineage>
        <taxon>Eukaryota</taxon>
        <taxon>Viridiplantae</taxon>
        <taxon>Streptophyta</taxon>
        <taxon>Embryophyta</taxon>
        <taxon>Marchantiophyta</taxon>
        <taxon>Marchantiopsida</taxon>
        <taxon>Marchantiidae</taxon>
        <taxon>Marchantiales</taxon>
        <taxon>Marchantiaceae</taxon>
        <taxon>Marchantia</taxon>
    </lineage>
</organism>
<dbReference type="EMBL" id="LVLJ01002673">
    <property type="protein sequence ID" value="OAE24236.1"/>
    <property type="molecule type" value="Genomic_DNA"/>
</dbReference>
<proteinExistence type="predicted"/>
<comment type="caution">
    <text evidence="1">The sequence shown here is derived from an EMBL/GenBank/DDBJ whole genome shotgun (WGS) entry which is preliminary data.</text>
</comment>
<keyword evidence="2" id="KW-1185">Reference proteome</keyword>
<evidence type="ECO:0000313" key="1">
    <source>
        <dbReference type="EMBL" id="OAE24236.1"/>
    </source>
</evidence>
<accession>A0A176VWH9</accession>
<name>A0A176VWH9_MARPO</name>
<reference evidence="1" key="1">
    <citation type="submission" date="2016-03" db="EMBL/GenBank/DDBJ databases">
        <title>Mechanisms controlling the formation of the plant cell surface in tip-growing cells are functionally conserved among land plants.</title>
        <authorList>
            <person name="Honkanen S."/>
            <person name="Jones V.A."/>
            <person name="Morieri G."/>
            <person name="Champion C."/>
            <person name="Hetherington A.J."/>
            <person name="Kelly S."/>
            <person name="Saint-Marcoux D."/>
            <person name="Proust H."/>
            <person name="Prescott H."/>
            <person name="Dolan L."/>
        </authorList>
    </citation>
    <scope>NUCLEOTIDE SEQUENCE [LARGE SCALE GENOMIC DNA]</scope>
    <source>
        <tissue evidence="1">Whole gametophyte</tissue>
    </source>
</reference>
<gene>
    <name evidence="1" type="ORF">AXG93_3083s1140</name>
</gene>
<sequence>MSKKGVRTRGLVNFELMLRVGSAKSSRAFGSAQVKSSFSNILRSTASLKSRGLGKSGSRGRSIHPIATLRLLGPSGSEVLRNVPRWSTCLVHKGLKDEEDPLSRMYVVKEQEFGRGLDLNQ</sequence>